<dbReference type="KEGG" id="slw:BRW62_09880"/>
<keyword evidence="3" id="KW-1185">Reference proteome</keyword>
<dbReference type="AlphaFoldDB" id="A0A2D2Q3K3"/>
<evidence type="ECO:0000313" key="2">
    <source>
        <dbReference type="EMBL" id="ATS18999.1"/>
    </source>
</evidence>
<feature type="domain" description="DUF403" evidence="1">
    <location>
        <begin position="1"/>
        <end position="311"/>
    </location>
</feature>
<organism evidence="2 3">
    <name type="scientific">Parathermosynechococcus lividus PCC 6715</name>
    <dbReference type="NCBI Taxonomy" id="1917166"/>
    <lineage>
        <taxon>Bacteria</taxon>
        <taxon>Bacillati</taxon>
        <taxon>Cyanobacteriota</taxon>
        <taxon>Cyanophyceae</taxon>
        <taxon>Acaryochloridales</taxon>
        <taxon>Thermosynechococcaceae</taxon>
        <taxon>Parathermosynechococcus</taxon>
    </lineage>
</organism>
<reference evidence="2 3" key="1">
    <citation type="submission" date="2016-11" db="EMBL/GenBank/DDBJ databases">
        <title>Complete genome sequence of thermophilic cyanobacteria strain Synechococcus sp. PCC6715.</title>
        <authorList>
            <person name="Tang J."/>
            <person name="Daroch M."/>
            <person name="Liang Y."/>
            <person name="Jiang D."/>
            <person name="Shah M."/>
        </authorList>
    </citation>
    <scope>NUCLEOTIDE SEQUENCE [LARGE SCALE GENOMIC DNA]</scope>
    <source>
        <strain evidence="2 3">PCC 6715</strain>
    </source>
</reference>
<accession>A0A2D2Q3K3</accession>
<protein>
    <recommendedName>
        <fullName evidence="1">DUF403 domain-containing protein</fullName>
    </recommendedName>
</protein>
<dbReference type="Proteomes" id="UP000231057">
    <property type="component" value="Chromosome"/>
</dbReference>
<dbReference type="InterPro" id="IPR051680">
    <property type="entry name" value="ATP-dep_Glu-Cys_Ligase-2"/>
</dbReference>
<reference evidence="3" key="2">
    <citation type="journal article" date="2022" name="Front. Microbiol.">
        <title>Comparative Genomic Analysis Revealed Distinct Molecular Components and Organization of CO2-Concentrating Mechanism in Thermophilic Cyanobacteria.</title>
        <authorList>
            <person name="Tang J."/>
            <person name="Zhou H."/>
            <person name="Yao D."/>
            <person name="Riaz S."/>
            <person name="You D."/>
            <person name="Klepacz-Smolka A."/>
            <person name="Daroch M."/>
        </authorList>
    </citation>
    <scope>NUCLEOTIDE SEQUENCE [LARGE SCALE GENOMIC DNA]</scope>
    <source>
        <strain evidence="3">PCC 6715</strain>
    </source>
</reference>
<gene>
    <name evidence="2" type="ORF">BRW62_09880</name>
</gene>
<evidence type="ECO:0000313" key="3">
    <source>
        <dbReference type="Proteomes" id="UP000231057"/>
    </source>
</evidence>
<dbReference type="PANTHER" id="PTHR34595:SF7">
    <property type="entry name" value="SLL1039 PROTEIN"/>
    <property type="match status" value="1"/>
</dbReference>
<dbReference type="Pfam" id="PF04168">
    <property type="entry name" value="Alpha-E"/>
    <property type="match status" value="1"/>
</dbReference>
<evidence type="ECO:0000259" key="1">
    <source>
        <dbReference type="Pfam" id="PF04168"/>
    </source>
</evidence>
<name>A0A2D2Q3K3_PARLV</name>
<sequence>MLSRVADAVYWLNRYIERAENIARFVDVNLNMLLDLPTNPGGQWEPLVLTTGDLPFFQEHYGAPTADNVIHFLTFDASYPNSIVSCIRAARENATSIREVISSEMWQQVNAFYTLVREAAQAPEQVEIARFLERVKQASHLFAGVMDSTMSHNEAWHFGQMGRLLERADKTSRILDVKYYLLLPSVEDVGSPIDELGWIALLKSASAYEMYRKRGLHRITPAGVAEFLILDAEFPRAIRFCLLQVEKSLYKITGTPLGSWHNRVERHLGRLRSQLDYLTIEEIIRQGMHEFLDSLQQHMNEVDAEIFQTFFTLEPIKAR</sequence>
<dbReference type="InterPro" id="IPR007296">
    <property type="entry name" value="DUF403"/>
</dbReference>
<dbReference type="RefSeq" id="WP_198406006.1">
    <property type="nucleotide sequence ID" value="NZ_CP018092.1"/>
</dbReference>
<dbReference type="EMBL" id="CP018092">
    <property type="protein sequence ID" value="ATS18999.1"/>
    <property type="molecule type" value="Genomic_DNA"/>
</dbReference>
<dbReference type="PANTHER" id="PTHR34595">
    <property type="entry name" value="BLR5612 PROTEIN"/>
    <property type="match status" value="1"/>
</dbReference>
<proteinExistence type="predicted"/>